<gene>
    <name evidence="1" type="ORF">K8V20_04275</name>
</gene>
<accession>A0A921ILA5</accession>
<dbReference type="InterPro" id="IPR000801">
    <property type="entry name" value="Esterase-like"/>
</dbReference>
<dbReference type="AlphaFoldDB" id="A0A921ILA5"/>
<dbReference type="InterPro" id="IPR029058">
    <property type="entry name" value="AB_hydrolase_fold"/>
</dbReference>
<reference evidence="1" key="1">
    <citation type="journal article" date="2021" name="PeerJ">
        <title>Extensive microbial diversity within the chicken gut microbiome revealed by metagenomics and culture.</title>
        <authorList>
            <person name="Gilroy R."/>
            <person name="Ravi A."/>
            <person name="Getino M."/>
            <person name="Pursley I."/>
            <person name="Horton D.L."/>
            <person name="Alikhan N.F."/>
            <person name="Baker D."/>
            <person name="Gharbi K."/>
            <person name="Hall N."/>
            <person name="Watson M."/>
            <person name="Adriaenssens E.M."/>
            <person name="Foster-Nyarko E."/>
            <person name="Jarju S."/>
            <person name="Secka A."/>
            <person name="Antonio M."/>
            <person name="Oren A."/>
            <person name="Chaudhuri R.R."/>
            <person name="La Ragione R."/>
            <person name="Hildebrand F."/>
            <person name="Pallen M.J."/>
        </authorList>
    </citation>
    <scope>NUCLEOTIDE SEQUENCE</scope>
    <source>
        <strain evidence="1">ChiBcec21-2208</strain>
    </source>
</reference>
<dbReference type="SUPFAM" id="SSF53474">
    <property type="entry name" value="alpha/beta-Hydrolases"/>
    <property type="match status" value="1"/>
</dbReference>
<organism evidence="1 2">
    <name type="scientific">Subdoligranulum variabile</name>
    <dbReference type="NCBI Taxonomy" id="214851"/>
    <lineage>
        <taxon>Bacteria</taxon>
        <taxon>Bacillati</taxon>
        <taxon>Bacillota</taxon>
        <taxon>Clostridia</taxon>
        <taxon>Eubacteriales</taxon>
        <taxon>Oscillospiraceae</taxon>
        <taxon>Subdoligranulum</taxon>
    </lineage>
</organism>
<dbReference type="EMBL" id="DYVE01000110">
    <property type="protein sequence ID" value="HJG27848.1"/>
    <property type="molecule type" value="Genomic_DNA"/>
</dbReference>
<sequence>MAILTCTCFSTTLKQNVTFNAVVPTPEGNEQVTDQQTKSRADGDGFPVVYLLHGAYGNYASWGRFSNIERYAQQYGVVLVMASAENSFYQDMAHGNAYFTFFTEELPTLVKHLFPVTHKREKTYVAGFSMGGYGAWFLALSRPDLYAKAASMSGALDIVTTYEQGKQGIIDSPFPWENVFADPEQLAGSKADLFALYEADRAKGCLPKLYHACGRSDFLYGMNQNVHKRLTEMGADVPFVEGEGGHEWDYWDKTIRKILPWLCEA</sequence>
<evidence type="ECO:0000313" key="1">
    <source>
        <dbReference type="EMBL" id="HJG27848.1"/>
    </source>
</evidence>
<dbReference type="Proteomes" id="UP000782880">
    <property type="component" value="Unassembled WGS sequence"/>
</dbReference>
<protein>
    <submittedName>
        <fullName evidence="1">Esterase family protein</fullName>
    </submittedName>
</protein>
<comment type="caution">
    <text evidence="1">The sequence shown here is derived from an EMBL/GenBank/DDBJ whole genome shotgun (WGS) entry which is preliminary data.</text>
</comment>
<name>A0A921ILA5_9FIRM</name>
<proteinExistence type="predicted"/>
<dbReference type="PANTHER" id="PTHR48098">
    <property type="entry name" value="ENTEROCHELIN ESTERASE-RELATED"/>
    <property type="match status" value="1"/>
</dbReference>
<dbReference type="Pfam" id="PF00756">
    <property type="entry name" value="Esterase"/>
    <property type="match status" value="1"/>
</dbReference>
<evidence type="ECO:0000313" key="2">
    <source>
        <dbReference type="Proteomes" id="UP000782880"/>
    </source>
</evidence>
<dbReference type="PANTHER" id="PTHR48098:SF1">
    <property type="entry name" value="DIACYLGLYCEROL ACYLTRANSFERASE_MYCOLYLTRANSFERASE AG85A"/>
    <property type="match status" value="1"/>
</dbReference>
<dbReference type="InterPro" id="IPR050583">
    <property type="entry name" value="Mycobacterial_A85_antigen"/>
</dbReference>
<dbReference type="GO" id="GO:0016747">
    <property type="term" value="F:acyltransferase activity, transferring groups other than amino-acyl groups"/>
    <property type="evidence" value="ECO:0007669"/>
    <property type="project" value="TreeGrafter"/>
</dbReference>
<dbReference type="Gene3D" id="3.40.50.1820">
    <property type="entry name" value="alpha/beta hydrolase"/>
    <property type="match status" value="1"/>
</dbReference>
<reference evidence="1" key="2">
    <citation type="submission" date="2021-09" db="EMBL/GenBank/DDBJ databases">
        <authorList>
            <person name="Gilroy R."/>
        </authorList>
    </citation>
    <scope>NUCLEOTIDE SEQUENCE</scope>
    <source>
        <strain evidence="1">ChiBcec21-2208</strain>
    </source>
</reference>